<dbReference type="InterPro" id="IPR009072">
    <property type="entry name" value="Histone-fold"/>
</dbReference>
<evidence type="ECO:0000313" key="10">
    <source>
        <dbReference type="RefSeq" id="XP_013784045.1"/>
    </source>
</evidence>
<dbReference type="SMART" id="SM00803">
    <property type="entry name" value="TAF"/>
    <property type="match status" value="1"/>
</dbReference>
<evidence type="ECO:0000313" key="9">
    <source>
        <dbReference type="Proteomes" id="UP000694941"/>
    </source>
</evidence>
<keyword evidence="5" id="KW-0539">Nucleus</keyword>
<feature type="region of interest" description="Disordered" evidence="7">
    <location>
        <begin position="598"/>
        <end position="628"/>
    </location>
</feature>
<proteinExistence type="inferred from homology"/>
<dbReference type="RefSeq" id="XP_013784045.1">
    <property type="nucleotide sequence ID" value="XM_013928591.2"/>
</dbReference>
<evidence type="ECO:0000256" key="5">
    <source>
        <dbReference type="ARBA" id="ARBA00023242"/>
    </source>
</evidence>
<feature type="region of interest" description="Disordered" evidence="7">
    <location>
        <begin position="140"/>
        <end position="189"/>
    </location>
</feature>
<dbReference type="CDD" id="cd22931">
    <property type="entry name" value="HFD_TAF6"/>
    <property type="match status" value="1"/>
</dbReference>
<keyword evidence="3" id="KW-0805">Transcription regulation</keyword>
<dbReference type="GeneID" id="106468180"/>
<name>A0ABM1T8I8_LIMPO</name>
<dbReference type="InterPro" id="IPR046344">
    <property type="entry name" value="TAF6_C_sf"/>
</dbReference>
<evidence type="ECO:0000259" key="8">
    <source>
        <dbReference type="SMART" id="SM00803"/>
    </source>
</evidence>
<feature type="compositionally biased region" description="Low complexity" evidence="7">
    <location>
        <begin position="599"/>
        <end position="615"/>
    </location>
</feature>
<dbReference type="InterPro" id="IPR016024">
    <property type="entry name" value="ARM-type_fold"/>
</dbReference>
<evidence type="ECO:0000256" key="2">
    <source>
        <dbReference type="ARBA" id="ARBA00007688"/>
    </source>
</evidence>
<dbReference type="SUPFAM" id="SSF47113">
    <property type="entry name" value="Histone-fold"/>
    <property type="match status" value="1"/>
</dbReference>
<comment type="similarity">
    <text evidence="2">Belongs to the TAF6 family.</text>
</comment>
<evidence type="ECO:0000256" key="3">
    <source>
        <dbReference type="ARBA" id="ARBA00023015"/>
    </source>
</evidence>
<comment type="subcellular location">
    <subcellularLocation>
        <location evidence="1">Nucleus</location>
    </subcellularLocation>
</comment>
<feature type="region of interest" description="Disordered" evidence="7">
    <location>
        <begin position="460"/>
        <end position="539"/>
    </location>
</feature>
<dbReference type="CDD" id="cd08050">
    <property type="entry name" value="TAF6C"/>
    <property type="match status" value="1"/>
</dbReference>
<dbReference type="Pfam" id="PF07571">
    <property type="entry name" value="TAF6_C"/>
    <property type="match status" value="1"/>
</dbReference>
<feature type="compositionally biased region" description="Polar residues" evidence="7">
    <location>
        <begin position="478"/>
        <end position="491"/>
    </location>
</feature>
<dbReference type="InterPro" id="IPR004823">
    <property type="entry name" value="TAF_TATA-bd_Histone-like_dom"/>
</dbReference>
<feature type="compositionally biased region" description="Low complexity" evidence="7">
    <location>
        <begin position="515"/>
        <end position="531"/>
    </location>
</feature>
<dbReference type="Proteomes" id="UP000694941">
    <property type="component" value="Unplaced"/>
</dbReference>
<dbReference type="PANTHER" id="PTHR10221:SF9">
    <property type="entry name" value="TRANSCRIPTION INITIATION FACTOR TFIID SUBUNIT 6"/>
    <property type="match status" value="1"/>
</dbReference>
<evidence type="ECO:0000256" key="7">
    <source>
        <dbReference type="SAM" id="MobiDB-lite"/>
    </source>
</evidence>
<sequence length="628" mass="68452">MSSREGRIGSNLSPESIKVTAESVGISNLPDESAKELAEDISYRLKIIIQDAQKFMGHARRAKLTTGDINMALKVKNVEPLYGFSAPEFIPFRFASGGGRELHFTEEKELELNDIIRGQTQKLPLDVTLKAHWLSIEGVQPTIPENPPPVSKEQQKAESIDPAVKVNKPGSSGLTPATGKPAGSGKKDRARHVEVVRVKQLATHELSVEQQLYYKEITEACVGSDEVRRLEALQSLNSDPGLHQMLPSLCTFISEGVKVNVVQNNLALLIYLMRMVFSLLENQTLYLEKYLHELIPAVATCIVTKQLCNRPEVDNHWALRDFAARLMAQICKSFNTSTNGIQTRVTRMFSQALQNDKMPLASHYGAVSGLCAMGPEVTRVFVVPRIKLIGEKIRHALDETQVRINVERIAGERIKQLILRAVPPQLKTFRSPPDDLEEYKSEFGYLGPMLHANVLVARHQPTTSTSTSRSSTTVTQSARIIQTSSSRTPTIFTVPRGSSTPGEPSPPPQKYLIVTSNPRPSTPSSTMAPASQGSTSMSNTPTLVKLVSAAASSHSLPGKGITCNVPITKVMVMSVPQSSTTSSIILSQPSVVSSAIGVTSAYSSSSRPSTPDTPISNPPTTPFLKECE</sequence>
<evidence type="ECO:0000313" key="11">
    <source>
        <dbReference type="RefSeq" id="XP_022252194.1"/>
    </source>
</evidence>
<accession>A0ABM1T8I8</accession>
<reference evidence="10 11" key="1">
    <citation type="submission" date="2025-05" db="UniProtKB">
        <authorList>
            <consortium name="RefSeq"/>
        </authorList>
    </citation>
    <scope>IDENTIFICATION</scope>
    <source>
        <tissue evidence="10 11">Muscle</tissue>
    </source>
</reference>
<feature type="domain" description="TATA box binding protein associated factor (TAF) histone-like fold" evidence="8">
    <location>
        <begin position="11"/>
        <end position="74"/>
    </location>
</feature>
<dbReference type="SUPFAM" id="SSF48371">
    <property type="entry name" value="ARM repeat"/>
    <property type="match status" value="1"/>
</dbReference>
<dbReference type="InterPro" id="IPR037796">
    <property type="entry name" value="TAF6"/>
</dbReference>
<evidence type="ECO:0000256" key="1">
    <source>
        <dbReference type="ARBA" id="ARBA00004123"/>
    </source>
</evidence>
<dbReference type="InterPro" id="IPR011442">
    <property type="entry name" value="TAF6_C"/>
</dbReference>
<dbReference type="Gene3D" id="1.25.40.770">
    <property type="entry name" value="TAF6, C-terminal HEAT repeat domain"/>
    <property type="match status" value="1"/>
</dbReference>
<gene>
    <name evidence="10 11" type="primary">LOC106468180</name>
</gene>
<feature type="compositionally biased region" description="Low complexity" evidence="7">
    <location>
        <begin position="462"/>
        <end position="477"/>
    </location>
</feature>
<evidence type="ECO:0000256" key="6">
    <source>
        <dbReference type="ARBA" id="ARBA00040091"/>
    </source>
</evidence>
<protein>
    <recommendedName>
        <fullName evidence="6">Transcription initiation factor TFIID subunit 6</fullName>
    </recommendedName>
</protein>
<dbReference type="PANTHER" id="PTHR10221">
    <property type="entry name" value="TRANSCRIPTION INITIATION FACTOR TFIID SUBUNIT 6"/>
    <property type="match status" value="1"/>
</dbReference>
<evidence type="ECO:0000256" key="4">
    <source>
        <dbReference type="ARBA" id="ARBA00023163"/>
    </source>
</evidence>
<dbReference type="Gene3D" id="1.10.20.10">
    <property type="entry name" value="Histone, subunit A"/>
    <property type="match status" value="1"/>
</dbReference>
<organism evidence="9 11">
    <name type="scientific">Limulus polyphemus</name>
    <name type="common">Atlantic horseshoe crab</name>
    <dbReference type="NCBI Taxonomy" id="6850"/>
    <lineage>
        <taxon>Eukaryota</taxon>
        <taxon>Metazoa</taxon>
        <taxon>Ecdysozoa</taxon>
        <taxon>Arthropoda</taxon>
        <taxon>Chelicerata</taxon>
        <taxon>Merostomata</taxon>
        <taxon>Xiphosura</taxon>
        <taxon>Limulidae</taxon>
        <taxon>Limulus</taxon>
    </lineage>
</organism>
<keyword evidence="4" id="KW-0804">Transcription</keyword>
<dbReference type="RefSeq" id="XP_022252194.1">
    <property type="nucleotide sequence ID" value="XM_022396486.1"/>
</dbReference>
<dbReference type="Pfam" id="PF02969">
    <property type="entry name" value="TAF"/>
    <property type="match status" value="1"/>
</dbReference>
<keyword evidence="9" id="KW-1185">Reference proteome</keyword>